<sequence>MANERGQANMLNLMMNVDFMASIDRLADMMASGKATVPQHLRGNKADCYAICLQALQWGMNPFPVAQKTHLVNGTLGYEAQLVNAVVVNSGVIKGRFDYEFFGPWERVIGKFKVIKTKKDNKDIEYRVPNWTFDDEKGCGVRVTAFLPNGEARSIELLLQQARTRNSTLWADDPKQQLAYLAVKRWARLYTPDVIMGVYSVDELQEEIDITPMGGDDTPPSGQSMTERLAAQAARKRAAQQAARKGNVIEGEARPVAETAAVATAPAADQTPEPSSAQNDTPNEPSVQDVQDMLADILFRMDESQSGHEIKQLVEEIATIGKFMTKDQQDQANLVYHRNMDRLGLRKNAA</sequence>
<dbReference type="GO" id="GO:0006259">
    <property type="term" value="P:DNA metabolic process"/>
    <property type="evidence" value="ECO:0007669"/>
    <property type="project" value="InterPro"/>
</dbReference>
<dbReference type="InterPro" id="IPR018330">
    <property type="entry name" value="RecT_fam"/>
</dbReference>
<feature type="region of interest" description="Disordered" evidence="1">
    <location>
        <begin position="212"/>
        <end position="287"/>
    </location>
</feature>
<dbReference type="Pfam" id="PF03837">
    <property type="entry name" value="RecT"/>
    <property type="match status" value="1"/>
</dbReference>
<proteinExistence type="predicted"/>
<dbReference type="GO" id="GO:0003677">
    <property type="term" value="F:DNA binding"/>
    <property type="evidence" value="ECO:0007669"/>
    <property type="project" value="InterPro"/>
</dbReference>
<evidence type="ECO:0000313" key="3">
    <source>
        <dbReference type="Proteomes" id="UP000664658"/>
    </source>
</evidence>
<feature type="compositionally biased region" description="Polar residues" evidence="1">
    <location>
        <begin position="272"/>
        <end position="287"/>
    </location>
</feature>
<name>A0A8I1WB13_PLESH</name>
<evidence type="ECO:0000313" key="2">
    <source>
        <dbReference type="EMBL" id="MBO1109552.1"/>
    </source>
</evidence>
<dbReference type="AlphaFoldDB" id="A0A8I1WB13"/>
<comment type="caution">
    <text evidence="2">The sequence shown here is derived from an EMBL/GenBank/DDBJ whole genome shotgun (WGS) entry which is preliminary data.</text>
</comment>
<protein>
    <submittedName>
        <fullName evidence="2">Recombinase RecT</fullName>
    </submittedName>
</protein>
<reference evidence="2" key="1">
    <citation type="submission" date="2021-03" db="EMBL/GenBank/DDBJ databases">
        <title>Plesiomonas shigelloides zfcc0051, isolated from zebrafish feces.</title>
        <authorList>
            <person name="Vanderhoek Z."/>
            <person name="Gaulke C."/>
        </authorList>
    </citation>
    <scope>NUCLEOTIDE SEQUENCE</scope>
    <source>
        <strain evidence="2">Zfcc0051</strain>
    </source>
</reference>
<feature type="compositionally biased region" description="Low complexity" evidence="1">
    <location>
        <begin position="254"/>
        <end position="268"/>
    </location>
</feature>
<gene>
    <name evidence="2" type="ORF">J2R62_15300</name>
</gene>
<dbReference type="EMBL" id="JAFNAA010000021">
    <property type="protein sequence ID" value="MBO1109552.1"/>
    <property type="molecule type" value="Genomic_DNA"/>
</dbReference>
<organism evidence="2 3">
    <name type="scientific">Plesiomonas shigelloides</name>
    <name type="common">Aeromonas shigelloides</name>
    <dbReference type="NCBI Taxonomy" id="703"/>
    <lineage>
        <taxon>Bacteria</taxon>
        <taxon>Pseudomonadati</taxon>
        <taxon>Pseudomonadota</taxon>
        <taxon>Gammaproteobacteria</taxon>
        <taxon>Enterobacterales</taxon>
        <taxon>Enterobacteriaceae</taxon>
        <taxon>Plesiomonas</taxon>
    </lineage>
</organism>
<dbReference type="Proteomes" id="UP000664658">
    <property type="component" value="Unassembled WGS sequence"/>
</dbReference>
<evidence type="ECO:0000256" key="1">
    <source>
        <dbReference type="SAM" id="MobiDB-lite"/>
    </source>
</evidence>
<accession>A0A8I1WB13</accession>